<name>A0A316VPJ0_9BASI</name>
<feature type="compositionally biased region" description="Basic and acidic residues" evidence="1">
    <location>
        <begin position="46"/>
        <end position="57"/>
    </location>
</feature>
<dbReference type="EMBL" id="KZ819467">
    <property type="protein sequence ID" value="PWN39442.1"/>
    <property type="molecule type" value="Genomic_DNA"/>
</dbReference>
<dbReference type="InParanoid" id="A0A316VPJ0"/>
<proteinExistence type="predicted"/>
<keyword evidence="3" id="KW-1185">Reference proteome</keyword>
<dbReference type="RefSeq" id="XP_025366602.1">
    <property type="nucleotide sequence ID" value="XM_025511398.1"/>
</dbReference>
<reference evidence="2 3" key="1">
    <citation type="journal article" date="2018" name="Mol. Biol. Evol.">
        <title>Broad Genomic Sampling Reveals a Smut Pathogenic Ancestry of the Fungal Clade Ustilaginomycotina.</title>
        <authorList>
            <person name="Kijpornyongpan T."/>
            <person name="Mondo S.J."/>
            <person name="Barry K."/>
            <person name="Sandor L."/>
            <person name="Lee J."/>
            <person name="Lipzen A."/>
            <person name="Pangilinan J."/>
            <person name="LaButti K."/>
            <person name="Hainaut M."/>
            <person name="Henrissat B."/>
            <person name="Grigoriev I.V."/>
            <person name="Spatafora J.W."/>
            <person name="Aime M.C."/>
        </authorList>
    </citation>
    <scope>NUCLEOTIDE SEQUENCE [LARGE SCALE GENOMIC DNA]</scope>
    <source>
        <strain evidence="2 3">MCA 4658</strain>
    </source>
</reference>
<gene>
    <name evidence="2" type="ORF">IE81DRAFT_26214</name>
</gene>
<accession>A0A316VPJ0</accession>
<dbReference type="GeneID" id="37033268"/>
<evidence type="ECO:0000313" key="3">
    <source>
        <dbReference type="Proteomes" id="UP000245783"/>
    </source>
</evidence>
<dbReference type="AlphaFoldDB" id="A0A316VPJ0"/>
<feature type="region of interest" description="Disordered" evidence="1">
    <location>
        <begin position="46"/>
        <end position="93"/>
    </location>
</feature>
<feature type="compositionally biased region" description="Low complexity" evidence="1">
    <location>
        <begin position="68"/>
        <end position="86"/>
    </location>
</feature>
<dbReference type="Proteomes" id="UP000245783">
    <property type="component" value="Unassembled WGS sequence"/>
</dbReference>
<organism evidence="2 3">
    <name type="scientific">Ceraceosorus guamensis</name>
    <dbReference type="NCBI Taxonomy" id="1522189"/>
    <lineage>
        <taxon>Eukaryota</taxon>
        <taxon>Fungi</taxon>
        <taxon>Dikarya</taxon>
        <taxon>Basidiomycota</taxon>
        <taxon>Ustilaginomycotina</taxon>
        <taxon>Exobasidiomycetes</taxon>
        <taxon>Ceraceosorales</taxon>
        <taxon>Ceraceosoraceae</taxon>
        <taxon>Ceraceosorus</taxon>
    </lineage>
</organism>
<protein>
    <submittedName>
        <fullName evidence="2">Uncharacterized protein</fullName>
    </submittedName>
</protein>
<sequence length="185" mass="21258">MQHGLMTFSQLRHCCYNLDPSINIQNSRSRISTWPRIQRTELRHSHLIEKPTREVGSSDRISARLSHHPSATQSSSLSSPCRPTSPRIGNKDRDSLAVKSLTKNHHSCPALEICIRGRCYQLDEKMRRRYTCAYDFLSWMGRVAKGGNKGLMYRRIEAIQTFHERGADTLRSSFVIMTHSTLTQD</sequence>
<evidence type="ECO:0000313" key="2">
    <source>
        <dbReference type="EMBL" id="PWN39442.1"/>
    </source>
</evidence>
<evidence type="ECO:0000256" key="1">
    <source>
        <dbReference type="SAM" id="MobiDB-lite"/>
    </source>
</evidence>